<keyword evidence="5" id="KW-1185">Reference proteome</keyword>
<dbReference type="Proteomes" id="UP000483379">
    <property type="component" value="Unassembled WGS sequence"/>
</dbReference>
<dbReference type="AlphaFoldDB" id="A0A6M0JXB6"/>
<evidence type="ECO:0000259" key="3">
    <source>
        <dbReference type="SMART" id="SM01080"/>
    </source>
</evidence>
<proteinExistence type="predicted"/>
<dbReference type="InterPro" id="IPR007890">
    <property type="entry name" value="CHASE2"/>
</dbReference>
<feature type="domain" description="CHASE2" evidence="3">
    <location>
        <begin position="77"/>
        <end position="455"/>
    </location>
</feature>
<gene>
    <name evidence="4" type="ORF">G3446_06860</name>
</gene>
<feature type="transmembrane region" description="Helical" evidence="2">
    <location>
        <begin position="437"/>
        <end position="455"/>
    </location>
</feature>
<reference evidence="4 5" key="1">
    <citation type="submission" date="2020-02" db="EMBL/GenBank/DDBJ databases">
        <title>Genome sequences of Thiorhodococcus mannitoliphagus and Thiorhodococcus minor, purple sulfur photosynthetic bacteria in the gammaproteobacterial family, Chromatiaceae.</title>
        <authorList>
            <person name="Aviles F.A."/>
            <person name="Meyer T.E."/>
            <person name="Kyndt J.A."/>
        </authorList>
    </citation>
    <scope>NUCLEOTIDE SEQUENCE [LARGE SCALE GENOMIC DNA]</scope>
    <source>
        <strain evidence="4 5">DSM 11518</strain>
    </source>
</reference>
<evidence type="ECO:0000256" key="1">
    <source>
        <dbReference type="SAM" id="MobiDB-lite"/>
    </source>
</evidence>
<keyword evidence="2" id="KW-1133">Transmembrane helix</keyword>
<evidence type="ECO:0000313" key="5">
    <source>
        <dbReference type="Proteomes" id="UP000483379"/>
    </source>
</evidence>
<feature type="region of interest" description="Disordered" evidence="1">
    <location>
        <begin position="297"/>
        <end position="318"/>
    </location>
</feature>
<sequence length="522" mass="57084">MRRVLTLVWLGVLLRKLVGLVKRGAYWLSRDLPAAVKRLRVSSLDRLSAFQVHLVGNLLLGLTIAVLLHLVHESAYLAQVEDLAMDWATLMHRGTTPGGDPRPIAFIDIDETSYRAWGEPLLTPRDKLAALIKHAIGGDAAVVIVDIDLSRPDGENGRALEQVLESYADPSARGAELPPLVLVRTLRGQLPEHAGLLPSERETLLDSLVDTAPGIYWATAIFDLDLDGRVRRWRLWQAACDAEGTPVVYPSLQLQAKALLDGDDEQKRQLADALQALTPQSCAPSRQPDDAPEAIGAEAREVNPHGVRPTPSRDMQRRGGMSIALGDDIIDLQPHKAARRILYRIPWKLGNDEARPVVQLDGHQVPFLSVRSATTIADAVGPLDASWLAGHLVIIGASHLDSRDLYQTPVGRMPGALIVANAITSLDEHGELRTPSLLETLLIEAVLILAMSLLFARFDSFWGSLLSGAIVIGLLLPLSLWLFDSGYWLSFALPLLAIQLHQMAGELKVVASSCLERECKHD</sequence>
<evidence type="ECO:0000313" key="4">
    <source>
        <dbReference type="EMBL" id="NEV61611.1"/>
    </source>
</evidence>
<dbReference type="EMBL" id="JAAIJQ010000015">
    <property type="protein sequence ID" value="NEV61611.1"/>
    <property type="molecule type" value="Genomic_DNA"/>
</dbReference>
<accession>A0A6M0JXB6</accession>
<dbReference type="SMART" id="SM01080">
    <property type="entry name" value="CHASE2"/>
    <property type="match status" value="1"/>
</dbReference>
<keyword evidence="2" id="KW-0472">Membrane</keyword>
<dbReference type="Pfam" id="PF05226">
    <property type="entry name" value="CHASE2"/>
    <property type="match status" value="1"/>
</dbReference>
<feature type="transmembrane region" description="Helical" evidence="2">
    <location>
        <begin position="461"/>
        <end position="483"/>
    </location>
</feature>
<protein>
    <submittedName>
        <fullName evidence="4">CHASE2 domain-containing protein</fullName>
    </submittedName>
</protein>
<organism evidence="4 5">
    <name type="scientific">Thiorhodococcus minor</name>
    <dbReference type="NCBI Taxonomy" id="57489"/>
    <lineage>
        <taxon>Bacteria</taxon>
        <taxon>Pseudomonadati</taxon>
        <taxon>Pseudomonadota</taxon>
        <taxon>Gammaproteobacteria</taxon>
        <taxon>Chromatiales</taxon>
        <taxon>Chromatiaceae</taxon>
        <taxon>Thiorhodococcus</taxon>
    </lineage>
</organism>
<comment type="caution">
    <text evidence="4">The sequence shown here is derived from an EMBL/GenBank/DDBJ whole genome shotgun (WGS) entry which is preliminary data.</text>
</comment>
<evidence type="ECO:0000256" key="2">
    <source>
        <dbReference type="SAM" id="Phobius"/>
    </source>
</evidence>
<keyword evidence="2" id="KW-0812">Transmembrane</keyword>
<name>A0A6M0JXB6_9GAMM</name>
<dbReference type="RefSeq" id="WP_164452010.1">
    <property type="nucleotide sequence ID" value="NZ_JAAIJQ010000015.1"/>
</dbReference>